<proteinExistence type="predicted"/>
<dbReference type="PANTHER" id="PTHR47163:SF2">
    <property type="entry name" value="SI:DKEY-17M8.2"/>
    <property type="match status" value="1"/>
</dbReference>
<organism evidence="2 3">
    <name type="scientific">Gigaspora margarita</name>
    <dbReference type="NCBI Taxonomy" id="4874"/>
    <lineage>
        <taxon>Eukaryota</taxon>
        <taxon>Fungi</taxon>
        <taxon>Fungi incertae sedis</taxon>
        <taxon>Mucoromycota</taxon>
        <taxon>Glomeromycotina</taxon>
        <taxon>Glomeromycetes</taxon>
        <taxon>Diversisporales</taxon>
        <taxon>Gigasporaceae</taxon>
        <taxon>Gigaspora</taxon>
    </lineage>
</organism>
<sequence>MLEGVVEIDETLIGGANPNRHWNKKVPRCQVLGILERNGNLVCQVVPNTKQNTLEPIIETYVKKVNHSAKPKQYVNGEITTNSIESAWACLKRSIYGIYHQVSKEHLPKYVNEFTFRFNTRKHKVQETVELVLLSSVGKSLTYRELVN</sequence>
<dbReference type="InterPro" id="IPR024445">
    <property type="entry name" value="Tnp_ISXO2-like"/>
</dbReference>
<accession>A0ABN7V9N2</accession>
<evidence type="ECO:0000313" key="3">
    <source>
        <dbReference type="Proteomes" id="UP000789901"/>
    </source>
</evidence>
<dbReference type="Pfam" id="PF12762">
    <property type="entry name" value="DDE_Tnp_IS1595"/>
    <property type="match status" value="1"/>
</dbReference>
<keyword evidence="3" id="KW-1185">Reference proteome</keyword>
<dbReference type="SMART" id="SM01126">
    <property type="entry name" value="DDE_Tnp_IS1595"/>
    <property type="match status" value="1"/>
</dbReference>
<dbReference type="EMBL" id="CAJVQB010011095">
    <property type="protein sequence ID" value="CAG8745173.1"/>
    <property type="molecule type" value="Genomic_DNA"/>
</dbReference>
<evidence type="ECO:0000259" key="1">
    <source>
        <dbReference type="SMART" id="SM01126"/>
    </source>
</evidence>
<dbReference type="InterPro" id="IPR053164">
    <property type="entry name" value="IS1016-like_transposase"/>
</dbReference>
<feature type="domain" description="ISXO2-like transposase" evidence="1">
    <location>
        <begin position="1"/>
        <end position="119"/>
    </location>
</feature>
<name>A0ABN7V9N2_GIGMA</name>
<protein>
    <submittedName>
        <fullName evidence="2">14631_t:CDS:1</fullName>
    </submittedName>
</protein>
<dbReference type="Proteomes" id="UP000789901">
    <property type="component" value="Unassembled WGS sequence"/>
</dbReference>
<comment type="caution">
    <text evidence="2">The sequence shown here is derived from an EMBL/GenBank/DDBJ whole genome shotgun (WGS) entry which is preliminary data.</text>
</comment>
<evidence type="ECO:0000313" key="2">
    <source>
        <dbReference type="EMBL" id="CAG8745173.1"/>
    </source>
</evidence>
<dbReference type="PANTHER" id="PTHR47163">
    <property type="entry name" value="DDE_TNP_IS1595 DOMAIN-CONTAINING PROTEIN"/>
    <property type="match status" value="1"/>
</dbReference>
<reference evidence="2 3" key="1">
    <citation type="submission" date="2021-06" db="EMBL/GenBank/DDBJ databases">
        <authorList>
            <person name="Kallberg Y."/>
            <person name="Tangrot J."/>
            <person name="Rosling A."/>
        </authorList>
    </citation>
    <scope>NUCLEOTIDE SEQUENCE [LARGE SCALE GENOMIC DNA]</scope>
    <source>
        <strain evidence="2 3">120-4 pot B 10/14</strain>
    </source>
</reference>
<gene>
    <name evidence="2" type="ORF">GMARGA_LOCUS15792</name>
</gene>